<evidence type="ECO:0000259" key="8">
    <source>
        <dbReference type="PROSITE" id="PS50026"/>
    </source>
</evidence>
<feature type="compositionally biased region" description="Polar residues" evidence="6">
    <location>
        <begin position="755"/>
        <end position="775"/>
    </location>
</feature>
<evidence type="ECO:0000256" key="5">
    <source>
        <dbReference type="PROSITE-ProRule" id="PRU00076"/>
    </source>
</evidence>
<dbReference type="GO" id="GO:0045197">
    <property type="term" value="P:establishment or maintenance of epithelial cell apical/basal polarity"/>
    <property type="evidence" value="ECO:0007669"/>
    <property type="project" value="TreeGrafter"/>
</dbReference>
<sequence length="788" mass="89243">MMTLFNVEEQYYKILAKIIGDIAICNIFGFEFQAKRRRKKPSAGKLDLSVSLMRKFHALPKIPNIPAAKYRRQQTGDLETNFDPCKITQLCQNGGTCVSKKGAYYCQCLPTHYGKTCEFLADQTSCEKNLCQNDATCYSIQQKRQIVIAVENSDDIKNFTDNMRNFTDSIRNFADTKVLQWIQYEYACCICWCRQGFTGSLCEYSEELRECEQDYCLHKGVGKFVNTTDGSMKCDCQCQEHHIGERCEIVLPCKDHTCFNGGICVNELMLNGTDEELIYKAKCNCPPRNVYGVAANFEGANARKFHTIDEYISEQCERLTVVDNERIYDECFPCRKNAKNYATDCLDEYTQNATLQYMNEILKACGKPCESAARFCLNGGLCDVEGHFGADSTISYIIPVCQCVGLDEGILCERHVNSPCDATTYDPRTPEEKCGEHGTCVGKTMSDYVCDCYGGWTGEKCDIEEPCYNNDCSPGSLCVSIPIEQREKYSLGYTCLCEINQEPDFTESNNSMLATVKCIKTDFGICANHMCKNDGLCYPCETSDLNNLQLCSEEEKRRGFRCLCPHGLLSPFCDKEANACDRNKCQNGAECAVDPENEFNYICRCRFGFSGEFCEKQLSPCIMQGERMGRVRGEGSSVNWSMKASEIRSLQICMMGTCIQDTSFVRGFRCECVDGYEGVNCDSSRRTDIVGFIRRNYWWTYPLIVGLVLTPVVIILTILSEGRAKREYEYKLAEKQYLEEAKQRQQKISDKKTSTFETARMQTTNSATQKSSNIKSEPFTATEMETAV</sequence>
<feature type="disulfide bond" evidence="5">
    <location>
        <begin position="108"/>
        <end position="117"/>
    </location>
</feature>
<keyword evidence="7" id="KW-0812">Transmembrane</keyword>
<evidence type="ECO:0000256" key="7">
    <source>
        <dbReference type="SAM" id="Phobius"/>
    </source>
</evidence>
<dbReference type="PROSITE" id="PS01186">
    <property type="entry name" value="EGF_2"/>
    <property type="match status" value="3"/>
</dbReference>
<dbReference type="InterPro" id="IPR051022">
    <property type="entry name" value="Notch_Cell-Fate_Det"/>
</dbReference>
<dbReference type="AlphaFoldDB" id="A0A0R3RYF2"/>
<feature type="domain" description="EGF-like" evidence="8">
    <location>
        <begin position="644"/>
        <end position="682"/>
    </location>
</feature>
<dbReference type="GO" id="GO:0005886">
    <property type="term" value="C:plasma membrane"/>
    <property type="evidence" value="ECO:0007669"/>
    <property type="project" value="TreeGrafter"/>
</dbReference>
<keyword evidence="2" id="KW-0732">Signal</keyword>
<protein>
    <submittedName>
        <fullName evidence="10">Bm2263</fullName>
    </submittedName>
</protein>
<comment type="caution">
    <text evidence="5">Lacks conserved residue(s) required for the propagation of feature annotation.</text>
</comment>
<dbReference type="GO" id="GO:0007157">
    <property type="term" value="P:heterophilic cell-cell adhesion via plasma membrane cell adhesion molecules"/>
    <property type="evidence" value="ECO:0007669"/>
    <property type="project" value="TreeGrafter"/>
</dbReference>
<dbReference type="PANTHER" id="PTHR24049">
    <property type="entry name" value="CRUMBS FAMILY MEMBER"/>
    <property type="match status" value="1"/>
</dbReference>
<dbReference type="InterPro" id="IPR001881">
    <property type="entry name" value="EGF-like_Ca-bd_dom"/>
</dbReference>
<dbReference type="InterPro" id="IPR000742">
    <property type="entry name" value="EGF"/>
</dbReference>
<reference evidence="10" key="1">
    <citation type="submission" date="2017-02" db="UniProtKB">
        <authorList>
            <consortium name="WormBaseParasite"/>
        </authorList>
    </citation>
    <scope>IDENTIFICATION</scope>
</reference>
<dbReference type="Gene3D" id="2.10.25.10">
    <property type="entry name" value="Laminin"/>
    <property type="match status" value="5"/>
</dbReference>
<evidence type="ECO:0000256" key="2">
    <source>
        <dbReference type="ARBA" id="ARBA00022729"/>
    </source>
</evidence>
<dbReference type="GO" id="GO:0032991">
    <property type="term" value="C:protein-containing complex"/>
    <property type="evidence" value="ECO:0007669"/>
    <property type="project" value="TreeGrafter"/>
</dbReference>
<keyword evidence="1 5" id="KW-0245">EGF-like domain</keyword>
<feature type="domain" description="EGF-like" evidence="8">
    <location>
        <begin position="576"/>
        <end position="615"/>
    </location>
</feature>
<dbReference type="GO" id="GO:0005509">
    <property type="term" value="F:calcium ion binding"/>
    <property type="evidence" value="ECO:0007669"/>
    <property type="project" value="InterPro"/>
</dbReference>
<dbReference type="SMART" id="SM00179">
    <property type="entry name" value="EGF_CA"/>
    <property type="match status" value="2"/>
</dbReference>
<feature type="disulfide bond" evidence="5">
    <location>
        <begin position="653"/>
        <end position="670"/>
    </location>
</feature>
<dbReference type="PANTHER" id="PTHR24049:SF22">
    <property type="entry name" value="DROSOPHILA CRUMBS HOMOLOG"/>
    <property type="match status" value="1"/>
</dbReference>
<dbReference type="SUPFAM" id="SSF57196">
    <property type="entry name" value="EGF/Laminin"/>
    <property type="match status" value="2"/>
</dbReference>
<feature type="domain" description="EGF-like" evidence="8">
    <location>
        <begin position="424"/>
        <end position="462"/>
    </location>
</feature>
<organism evidence="9 10">
    <name type="scientific">Elaeophora elaphi</name>
    <dbReference type="NCBI Taxonomy" id="1147741"/>
    <lineage>
        <taxon>Eukaryota</taxon>
        <taxon>Metazoa</taxon>
        <taxon>Ecdysozoa</taxon>
        <taxon>Nematoda</taxon>
        <taxon>Chromadorea</taxon>
        <taxon>Rhabditida</taxon>
        <taxon>Spirurina</taxon>
        <taxon>Spiruromorpha</taxon>
        <taxon>Filarioidea</taxon>
        <taxon>Onchocercidae</taxon>
        <taxon>Elaeophora</taxon>
    </lineage>
</organism>
<dbReference type="Pfam" id="PF00008">
    <property type="entry name" value="EGF"/>
    <property type="match status" value="1"/>
</dbReference>
<accession>A0A0R3RYF2</accession>
<dbReference type="STRING" id="1147741.A0A0R3RYF2"/>
<keyword evidence="3" id="KW-0677">Repeat</keyword>
<name>A0A0R3RYF2_9BILA</name>
<feature type="disulfide bond" evidence="5">
    <location>
        <begin position="452"/>
        <end position="461"/>
    </location>
</feature>
<evidence type="ECO:0000256" key="3">
    <source>
        <dbReference type="ARBA" id="ARBA00022737"/>
    </source>
</evidence>
<dbReference type="CDD" id="cd00054">
    <property type="entry name" value="EGF_CA"/>
    <property type="match status" value="1"/>
</dbReference>
<dbReference type="SMART" id="SM00181">
    <property type="entry name" value="EGF"/>
    <property type="match status" value="9"/>
</dbReference>
<keyword evidence="7" id="KW-0472">Membrane</keyword>
<feature type="transmembrane region" description="Helical" evidence="7">
    <location>
        <begin position="698"/>
        <end position="719"/>
    </location>
</feature>
<dbReference type="WBParaSite" id="EEL_0000730701-mRNA-1">
    <property type="protein sequence ID" value="EEL_0000730701-mRNA-1"/>
    <property type="gene ID" value="EEL_0000730701"/>
</dbReference>
<feature type="disulfide bond" evidence="5">
    <location>
        <begin position="672"/>
        <end position="681"/>
    </location>
</feature>
<evidence type="ECO:0000256" key="6">
    <source>
        <dbReference type="SAM" id="MobiDB-lite"/>
    </source>
</evidence>
<evidence type="ECO:0000313" key="10">
    <source>
        <dbReference type="WBParaSite" id="EEL_0000730701-mRNA-1"/>
    </source>
</evidence>
<feature type="domain" description="EGF-like" evidence="8">
    <location>
        <begin position="81"/>
        <end position="118"/>
    </location>
</feature>
<evidence type="ECO:0000313" key="9">
    <source>
        <dbReference type="Proteomes" id="UP000050640"/>
    </source>
</evidence>
<evidence type="ECO:0000256" key="1">
    <source>
        <dbReference type="ARBA" id="ARBA00022536"/>
    </source>
</evidence>
<feature type="compositionally biased region" description="Basic and acidic residues" evidence="6">
    <location>
        <begin position="744"/>
        <end position="754"/>
    </location>
</feature>
<dbReference type="PROSITE" id="PS50026">
    <property type="entry name" value="EGF_3"/>
    <property type="match status" value="4"/>
</dbReference>
<feature type="region of interest" description="Disordered" evidence="6">
    <location>
        <begin position="744"/>
        <end position="788"/>
    </location>
</feature>
<dbReference type="Proteomes" id="UP000050640">
    <property type="component" value="Unplaced"/>
</dbReference>
<feature type="disulfide bond" evidence="5">
    <location>
        <begin position="605"/>
        <end position="614"/>
    </location>
</feature>
<keyword evidence="4 5" id="KW-1015">Disulfide bond</keyword>
<keyword evidence="9" id="KW-1185">Reference proteome</keyword>
<dbReference type="PROSITE" id="PS00022">
    <property type="entry name" value="EGF_1"/>
    <property type="match status" value="5"/>
</dbReference>
<evidence type="ECO:0000256" key="4">
    <source>
        <dbReference type="ARBA" id="ARBA00023157"/>
    </source>
</evidence>
<keyword evidence="7" id="KW-1133">Transmembrane helix</keyword>
<proteinExistence type="predicted"/>